<dbReference type="RefSeq" id="WP_108791919.1">
    <property type="nucleotide sequence ID" value="NZ_ONZG01000014.1"/>
</dbReference>
<dbReference type="GO" id="GO:0003700">
    <property type="term" value="F:DNA-binding transcription factor activity"/>
    <property type="evidence" value="ECO:0007669"/>
    <property type="project" value="InterPro"/>
</dbReference>
<evidence type="ECO:0000259" key="4">
    <source>
        <dbReference type="PROSITE" id="PS50949"/>
    </source>
</evidence>
<keyword evidence="1" id="KW-0805">Transcription regulation</keyword>
<dbReference type="InterPro" id="IPR008920">
    <property type="entry name" value="TF_FadR/GntR_C"/>
</dbReference>
<dbReference type="Pfam" id="PF00392">
    <property type="entry name" value="GntR"/>
    <property type="match status" value="1"/>
</dbReference>
<proteinExistence type="predicted"/>
<evidence type="ECO:0000256" key="1">
    <source>
        <dbReference type="ARBA" id="ARBA00023015"/>
    </source>
</evidence>
<organism evidence="5 6">
    <name type="scientific">Falsiruegeria mediterranea M17</name>
    <dbReference type="NCBI Taxonomy" id="1200281"/>
    <lineage>
        <taxon>Bacteria</taxon>
        <taxon>Pseudomonadati</taxon>
        <taxon>Pseudomonadota</taxon>
        <taxon>Alphaproteobacteria</taxon>
        <taxon>Rhodobacterales</taxon>
        <taxon>Roseobacteraceae</taxon>
        <taxon>Falsiruegeria</taxon>
    </lineage>
</organism>
<dbReference type="Proteomes" id="UP000244898">
    <property type="component" value="Unassembled WGS sequence"/>
</dbReference>
<protein>
    <submittedName>
        <fullName evidence="5">HTH-type transcriptional repressor RspR</fullName>
    </submittedName>
</protein>
<dbReference type="OrthoDB" id="8155773at2"/>
<name>A0A2R8CEZ3_9RHOB</name>
<reference evidence="6" key="1">
    <citation type="submission" date="2018-03" db="EMBL/GenBank/DDBJ databases">
        <authorList>
            <person name="Rodrigo-Torres L."/>
            <person name="Arahal R. D."/>
            <person name="Lucena T."/>
        </authorList>
    </citation>
    <scope>NUCLEOTIDE SEQUENCE [LARGE SCALE GENOMIC DNA]</scope>
    <source>
        <strain evidence="6">CECT 7615</strain>
    </source>
</reference>
<dbReference type="SMART" id="SM00895">
    <property type="entry name" value="FCD"/>
    <property type="match status" value="1"/>
</dbReference>
<dbReference type="PANTHER" id="PTHR43537:SF5">
    <property type="entry name" value="UXU OPERON TRANSCRIPTIONAL REGULATOR"/>
    <property type="match status" value="1"/>
</dbReference>
<dbReference type="SUPFAM" id="SSF48008">
    <property type="entry name" value="GntR ligand-binding domain-like"/>
    <property type="match status" value="1"/>
</dbReference>
<dbReference type="SMART" id="SM00345">
    <property type="entry name" value="HTH_GNTR"/>
    <property type="match status" value="1"/>
</dbReference>
<dbReference type="Gene3D" id="1.20.120.530">
    <property type="entry name" value="GntR ligand-binding domain-like"/>
    <property type="match status" value="1"/>
</dbReference>
<dbReference type="InterPro" id="IPR011711">
    <property type="entry name" value="GntR_C"/>
</dbReference>
<dbReference type="InterPro" id="IPR036390">
    <property type="entry name" value="WH_DNA-bd_sf"/>
</dbReference>
<dbReference type="PANTHER" id="PTHR43537">
    <property type="entry name" value="TRANSCRIPTIONAL REGULATOR, GNTR FAMILY"/>
    <property type="match status" value="1"/>
</dbReference>
<dbReference type="InterPro" id="IPR000524">
    <property type="entry name" value="Tscrpt_reg_HTH_GntR"/>
</dbReference>
<dbReference type="AlphaFoldDB" id="A0A2R8CEZ3"/>
<dbReference type="GO" id="GO:0003677">
    <property type="term" value="F:DNA binding"/>
    <property type="evidence" value="ECO:0007669"/>
    <property type="project" value="UniProtKB-KW"/>
</dbReference>
<evidence type="ECO:0000313" key="5">
    <source>
        <dbReference type="EMBL" id="SPJ30960.1"/>
    </source>
</evidence>
<gene>
    <name evidence="5" type="primary">rspR_5</name>
    <name evidence="5" type="ORF">TRM7615_04497</name>
</gene>
<dbReference type="InterPro" id="IPR036388">
    <property type="entry name" value="WH-like_DNA-bd_sf"/>
</dbReference>
<feature type="domain" description="HTH gntR-type" evidence="4">
    <location>
        <begin position="21"/>
        <end position="88"/>
    </location>
</feature>
<dbReference type="Pfam" id="PF07729">
    <property type="entry name" value="FCD"/>
    <property type="match status" value="1"/>
</dbReference>
<accession>A0A2R8CEZ3</accession>
<dbReference type="SUPFAM" id="SSF46785">
    <property type="entry name" value="Winged helix' DNA-binding domain"/>
    <property type="match status" value="1"/>
</dbReference>
<sequence length="228" mass="25973">MVVETKAKTRKPDAAEKKARQSLADIAYEELKYRIITLVYEPGSYLNEAKLSDDLEIGRTPIHHAVRRLTHEGLIEMIPRKGLIVKAISLQEVSEIIDLRLVNEVYCAGQASERMTPTAEHELEAILKEAEEFAENGDIQSQIMLDRRFHDKIAQTAGNQVLAEVLRNLHERSMRIWFVSLNNETHADRVRSDHWDILNALKSGERAKAEAAMEQHILAFKTNIGKLL</sequence>
<keyword evidence="3" id="KW-0804">Transcription</keyword>
<keyword evidence="2" id="KW-0238">DNA-binding</keyword>
<evidence type="ECO:0000313" key="6">
    <source>
        <dbReference type="Proteomes" id="UP000244898"/>
    </source>
</evidence>
<evidence type="ECO:0000256" key="2">
    <source>
        <dbReference type="ARBA" id="ARBA00023125"/>
    </source>
</evidence>
<dbReference type="EMBL" id="ONZG01000014">
    <property type="protein sequence ID" value="SPJ30960.1"/>
    <property type="molecule type" value="Genomic_DNA"/>
</dbReference>
<dbReference type="PROSITE" id="PS50949">
    <property type="entry name" value="HTH_GNTR"/>
    <property type="match status" value="1"/>
</dbReference>
<keyword evidence="6" id="KW-1185">Reference proteome</keyword>
<evidence type="ECO:0000256" key="3">
    <source>
        <dbReference type="ARBA" id="ARBA00023163"/>
    </source>
</evidence>
<dbReference type="Gene3D" id="1.10.10.10">
    <property type="entry name" value="Winged helix-like DNA-binding domain superfamily/Winged helix DNA-binding domain"/>
    <property type="match status" value="1"/>
</dbReference>